<proteinExistence type="predicted"/>
<sequence length="50" mass="5889">MEAGTNDKYLLLFIPCNGQYLRDWWCTETDHPCPALNDEECPIKQELEDE</sequence>
<name>A0A0F9WAK9_9ZZZZ</name>
<protein>
    <submittedName>
        <fullName evidence="1">Uncharacterized protein</fullName>
    </submittedName>
</protein>
<dbReference type="EMBL" id="LAZR01000314">
    <property type="protein sequence ID" value="KKN75178.1"/>
    <property type="molecule type" value="Genomic_DNA"/>
</dbReference>
<gene>
    <name evidence="1" type="ORF">LCGC14_0383370</name>
</gene>
<evidence type="ECO:0000313" key="1">
    <source>
        <dbReference type="EMBL" id="KKN75178.1"/>
    </source>
</evidence>
<accession>A0A0F9WAK9</accession>
<reference evidence="1" key="1">
    <citation type="journal article" date="2015" name="Nature">
        <title>Complex archaea that bridge the gap between prokaryotes and eukaryotes.</title>
        <authorList>
            <person name="Spang A."/>
            <person name="Saw J.H."/>
            <person name="Jorgensen S.L."/>
            <person name="Zaremba-Niedzwiedzka K."/>
            <person name="Martijn J."/>
            <person name="Lind A.E."/>
            <person name="van Eijk R."/>
            <person name="Schleper C."/>
            <person name="Guy L."/>
            <person name="Ettema T.J."/>
        </authorList>
    </citation>
    <scope>NUCLEOTIDE SEQUENCE</scope>
</reference>
<dbReference type="AlphaFoldDB" id="A0A0F9WAK9"/>
<comment type="caution">
    <text evidence="1">The sequence shown here is derived from an EMBL/GenBank/DDBJ whole genome shotgun (WGS) entry which is preliminary data.</text>
</comment>
<organism evidence="1">
    <name type="scientific">marine sediment metagenome</name>
    <dbReference type="NCBI Taxonomy" id="412755"/>
    <lineage>
        <taxon>unclassified sequences</taxon>
        <taxon>metagenomes</taxon>
        <taxon>ecological metagenomes</taxon>
    </lineage>
</organism>